<dbReference type="InterPro" id="IPR014942">
    <property type="entry name" value="AbiEii"/>
</dbReference>
<dbReference type="AlphaFoldDB" id="A0AAJ1BBF0"/>
<evidence type="ECO:0000313" key="1">
    <source>
        <dbReference type="EMBL" id="MCG4617506.1"/>
    </source>
</evidence>
<proteinExistence type="predicted"/>
<dbReference type="GO" id="GO:0016740">
    <property type="term" value="F:transferase activity"/>
    <property type="evidence" value="ECO:0007669"/>
    <property type="project" value="UniProtKB-KW"/>
</dbReference>
<name>A0AAJ1BBF0_9ACTO</name>
<dbReference type="RefSeq" id="WP_238127737.1">
    <property type="nucleotide sequence ID" value="NZ_JAKNHJ010000005.1"/>
</dbReference>
<dbReference type="Proteomes" id="UP001200537">
    <property type="component" value="Unassembled WGS sequence"/>
</dbReference>
<evidence type="ECO:0000313" key="2">
    <source>
        <dbReference type="Proteomes" id="UP001200537"/>
    </source>
</evidence>
<comment type="caution">
    <text evidence="1">The sequence shown here is derived from an EMBL/GenBank/DDBJ whole genome shotgun (WGS) entry which is preliminary data.</text>
</comment>
<reference evidence="1" key="1">
    <citation type="submission" date="2022-01" db="EMBL/GenBank/DDBJ databases">
        <title>Collection of gut derived symbiotic bacterial strains cultured from healthy donors.</title>
        <authorList>
            <person name="Lin H."/>
            <person name="Kohout C."/>
            <person name="Waligurski E."/>
            <person name="Pamer E.G."/>
        </authorList>
    </citation>
    <scope>NUCLEOTIDE SEQUENCE</scope>
    <source>
        <strain evidence="1">DFI.7.46</strain>
    </source>
</reference>
<gene>
    <name evidence="1" type="ORF">L0M99_03205</name>
</gene>
<protein>
    <submittedName>
        <fullName evidence="1">Nucleotidyl transferase AbiEii/AbiGii toxin family protein</fullName>
    </submittedName>
</protein>
<dbReference type="Pfam" id="PF08843">
    <property type="entry name" value="AbiEii"/>
    <property type="match status" value="1"/>
</dbReference>
<dbReference type="EMBL" id="JAKNHJ010000005">
    <property type="protein sequence ID" value="MCG4617506.1"/>
    <property type="molecule type" value="Genomic_DNA"/>
</dbReference>
<sequence length="303" mass="33956">MSGVVPPKNIAQLEQRLQEVSAARGITVARSRLMLSTLVVSQMLPEFTVIKGGMGMNLRAGEPGTRATSDLDVFISEQTRRFEEALRVKLMKGWGFVPPSKAQLHNNPNSAPRTAFTGALVALPIHDPGVKLPQYLVQPYRVSLKFLGKQWSALKVEVSAQEIETSTYEGTRIDSDLYDFNARFGFGELRPVSLISPEAQFAQKLHAVTDLTYSRAHDLVDLQVLWRMQLDLAELKQLCVRTFSWRKAQAWPPLPLRDMSGWESAYLEARAETQVNEATDMLSSLSDARQWLAQTIRTIDGIQ</sequence>
<organism evidence="1 2">
    <name type="scientific">Varibaculum cambriense</name>
    <dbReference type="NCBI Taxonomy" id="184870"/>
    <lineage>
        <taxon>Bacteria</taxon>
        <taxon>Bacillati</taxon>
        <taxon>Actinomycetota</taxon>
        <taxon>Actinomycetes</taxon>
        <taxon>Actinomycetales</taxon>
        <taxon>Actinomycetaceae</taxon>
        <taxon>Varibaculum</taxon>
    </lineage>
</organism>
<keyword evidence="1" id="KW-0808">Transferase</keyword>
<accession>A0AAJ1BBF0</accession>